<organism evidence="4 5">
    <name type="scientific">Coccomyxa viridis</name>
    <dbReference type="NCBI Taxonomy" id="1274662"/>
    <lineage>
        <taxon>Eukaryota</taxon>
        <taxon>Viridiplantae</taxon>
        <taxon>Chlorophyta</taxon>
        <taxon>core chlorophytes</taxon>
        <taxon>Trebouxiophyceae</taxon>
        <taxon>Trebouxiophyceae incertae sedis</taxon>
        <taxon>Coccomyxaceae</taxon>
        <taxon>Coccomyxa</taxon>
    </lineage>
</organism>
<dbReference type="Proteomes" id="UP001497392">
    <property type="component" value="Unassembled WGS sequence"/>
</dbReference>
<feature type="region of interest" description="Disordered" evidence="1">
    <location>
        <begin position="42"/>
        <end position="66"/>
    </location>
</feature>
<name>A0ABP1G5B8_9CHLO</name>
<accession>A0ABP1G5B8</accession>
<evidence type="ECO:0000256" key="3">
    <source>
        <dbReference type="SAM" id="SignalP"/>
    </source>
</evidence>
<keyword evidence="2" id="KW-0812">Transmembrane</keyword>
<feature type="transmembrane region" description="Helical" evidence="2">
    <location>
        <begin position="79"/>
        <end position="98"/>
    </location>
</feature>
<comment type="caution">
    <text evidence="4">The sequence shown here is derived from an EMBL/GenBank/DDBJ whole genome shotgun (WGS) entry which is preliminary data.</text>
</comment>
<feature type="chain" id="PRO_5045554893" evidence="3">
    <location>
        <begin position="21"/>
        <end position="149"/>
    </location>
</feature>
<evidence type="ECO:0000256" key="1">
    <source>
        <dbReference type="SAM" id="MobiDB-lite"/>
    </source>
</evidence>
<dbReference type="EMBL" id="CAXHTA020000016">
    <property type="protein sequence ID" value="CAL5226555.1"/>
    <property type="molecule type" value="Genomic_DNA"/>
</dbReference>
<feature type="signal peptide" evidence="3">
    <location>
        <begin position="1"/>
        <end position="20"/>
    </location>
</feature>
<feature type="compositionally biased region" description="Low complexity" evidence="1">
    <location>
        <begin position="42"/>
        <end position="56"/>
    </location>
</feature>
<keyword evidence="3" id="KW-0732">Signal</keyword>
<evidence type="ECO:0000313" key="5">
    <source>
        <dbReference type="Proteomes" id="UP001497392"/>
    </source>
</evidence>
<sequence>MTRVMIALLLFLALRASTGADVTPNVPSLPLTGSNLEAPYASAAPATTPQTDSAAPVSAPTGGDAMASAPAPSSCHLNIHFALILTIALAIALSLVLVDSSSLALPVLFPRHLVESGTNLRQQRLHRHPEWAPTTPTTCLLRRRGIALQ</sequence>
<keyword evidence="2" id="KW-1133">Transmembrane helix</keyword>
<keyword evidence="5" id="KW-1185">Reference proteome</keyword>
<reference evidence="4 5" key="1">
    <citation type="submission" date="2024-06" db="EMBL/GenBank/DDBJ databases">
        <authorList>
            <person name="Kraege A."/>
            <person name="Thomma B."/>
        </authorList>
    </citation>
    <scope>NUCLEOTIDE SEQUENCE [LARGE SCALE GENOMIC DNA]</scope>
</reference>
<gene>
    <name evidence="4" type="primary">g9404</name>
    <name evidence="4" type="ORF">VP750_LOCUS8461</name>
</gene>
<protein>
    <submittedName>
        <fullName evidence="4">G9404 protein</fullName>
    </submittedName>
</protein>
<keyword evidence="2" id="KW-0472">Membrane</keyword>
<proteinExistence type="predicted"/>
<evidence type="ECO:0000256" key="2">
    <source>
        <dbReference type="SAM" id="Phobius"/>
    </source>
</evidence>
<evidence type="ECO:0000313" key="4">
    <source>
        <dbReference type="EMBL" id="CAL5226555.1"/>
    </source>
</evidence>